<reference evidence="1 2" key="1">
    <citation type="journal article" date="2016" name="Sci. Rep.">
        <title>Peltaster fructicola genome reveals evolution from an invasive phytopathogen to an ectophytic parasite.</title>
        <authorList>
            <person name="Xu C."/>
            <person name="Chen H."/>
            <person name="Gleason M.L."/>
            <person name="Xu J.R."/>
            <person name="Liu H."/>
            <person name="Zhang R."/>
            <person name="Sun G."/>
        </authorList>
    </citation>
    <scope>NUCLEOTIDE SEQUENCE [LARGE SCALE GENOMIC DNA]</scope>
    <source>
        <strain evidence="1 2">LNHT1506</strain>
    </source>
</reference>
<dbReference type="EMBL" id="CP051143">
    <property type="protein sequence ID" value="QIX01813.1"/>
    <property type="molecule type" value="Genomic_DNA"/>
</dbReference>
<name>A0A6H0Y480_9PEZI</name>
<keyword evidence="2" id="KW-1185">Reference proteome</keyword>
<protein>
    <submittedName>
        <fullName evidence="1">Uncharacterized protein</fullName>
    </submittedName>
</protein>
<dbReference type="Proteomes" id="UP000503462">
    <property type="component" value="Chromosome 5"/>
</dbReference>
<proteinExistence type="predicted"/>
<evidence type="ECO:0000313" key="1">
    <source>
        <dbReference type="EMBL" id="QIX01813.1"/>
    </source>
</evidence>
<dbReference type="AlphaFoldDB" id="A0A6H0Y480"/>
<organism evidence="1 2">
    <name type="scientific">Peltaster fructicola</name>
    <dbReference type="NCBI Taxonomy" id="286661"/>
    <lineage>
        <taxon>Eukaryota</taxon>
        <taxon>Fungi</taxon>
        <taxon>Dikarya</taxon>
        <taxon>Ascomycota</taxon>
        <taxon>Pezizomycotina</taxon>
        <taxon>Dothideomycetes</taxon>
        <taxon>Dothideomycetes incertae sedis</taxon>
        <taxon>Peltaster</taxon>
    </lineage>
</organism>
<evidence type="ECO:0000313" key="2">
    <source>
        <dbReference type="Proteomes" id="UP000503462"/>
    </source>
</evidence>
<gene>
    <name evidence="1" type="ORF">AMS68_007330</name>
</gene>
<sequence length="113" mass="12837">MAAMKSTISTTTEDRSILGMKIRYNISIEQQMRSHCAGDATEDPVRAWLDLPHRYGWYCKSTQDLSTTGVEDNKDWRPWVLNRLQWNKGGVPLQGGQSRLVARLEEVEAAEQG</sequence>
<accession>A0A6H0Y480</accession>